<dbReference type="SUPFAM" id="SSF53448">
    <property type="entry name" value="Nucleotide-diphospho-sugar transferases"/>
    <property type="match status" value="1"/>
</dbReference>
<keyword evidence="4" id="KW-1185">Reference proteome</keyword>
<name>C5A4C9_THEGJ</name>
<dbReference type="OrthoDB" id="43988at2157"/>
<dbReference type="PANTHER" id="PTHR16779">
    <property type="entry name" value="BETA-1,4-MANNOSYLTRANSFERASE EGH"/>
    <property type="match status" value="1"/>
</dbReference>
<feature type="transmembrane region" description="Helical" evidence="1">
    <location>
        <begin position="414"/>
        <end position="431"/>
    </location>
</feature>
<dbReference type="Pfam" id="PF13632">
    <property type="entry name" value="Glyco_trans_2_3"/>
    <property type="match status" value="1"/>
</dbReference>
<keyword evidence="1" id="KW-1133">Transmembrane helix</keyword>
<evidence type="ECO:0000256" key="1">
    <source>
        <dbReference type="SAM" id="Phobius"/>
    </source>
</evidence>
<dbReference type="HOGENOM" id="CLU_595322_0_0_2"/>
<keyword evidence="1" id="KW-0472">Membrane</keyword>
<dbReference type="eggNOG" id="arCOG03664">
    <property type="taxonomic scope" value="Archaea"/>
</dbReference>
<dbReference type="GO" id="GO:0019187">
    <property type="term" value="F:beta-1,4-mannosyltransferase activity"/>
    <property type="evidence" value="ECO:0007669"/>
    <property type="project" value="InterPro"/>
</dbReference>
<organism evidence="3 4">
    <name type="scientific">Thermococcus gammatolerans (strain DSM 15229 / JCM 11827 / EJ3)</name>
    <dbReference type="NCBI Taxonomy" id="593117"/>
    <lineage>
        <taxon>Archaea</taxon>
        <taxon>Methanobacteriati</taxon>
        <taxon>Methanobacteriota</taxon>
        <taxon>Thermococci</taxon>
        <taxon>Thermococcales</taxon>
        <taxon>Thermococcaceae</taxon>
        <taxon>Thermococcus</taxon>
    </lineage>
</organism>
<dbReference type="GeneID" id="7987212"/>
<dbReference type="AlphaFoldDB" id="C5A4C9"/>
<dbReference type="PATRIC" id="fig|593117.10.peg.587"/>
<feature type="transmembrane region" description="Helical" evidence="1">
    <location>
        <begin position="381"/>
        <end position="402"/>
    </location>
</feature>
<dbReference type="PANTHER" id="PTHR16779:SF1">
    <property type="entry name" value="BETA-1,4-MANNOSYLTRANSFERASE EGH"/>
    <property type="match status" value="1"/>
</dbReference>
<evidence type="ECO:0000313" key="3">
    <source>
        <dbReference type="EMBL" id="ACS33091.1"/>
    </source>
</evidence>
<feature type="transmembrane region" description="Helical" evidence="1">
    <location>
        <begin position="83"/>
        <end position="100"/>
    </location>
</feature>
<dbReference type="EMBL" id="CP001398">
    <property type="protein sequence ID" value="ACS33091.1"/>
    <property type="molecule type" value="Genomic_DNA"/>
</dbReference>
<dbReference type="STRING" id="593117.TGAM_0589"/>
<keyword evidence="3" id="KW-0808">Transferase</keyword>
<sequence length="487" mass="56569">MYDKIVAYFGKFLNSLDCILQSHEKEFWRDYTLEKHNQLNYSKLEYSLFLTIGILGSLILNSLSGNHTDSLSTLDKILVNAKYIWLAYSPIAALSSYGLLRYNAKDDFQLERKVQSEDYKVTFQITTRGFNKDAVRRGVKSVAYWAPKYLRDYEIWVVTEDDVDKSFFDKLKEIDDNVRIIYVPRDYKTKNNTKYKARALNYALDVRREEGYISDKTWIYLMDEESIVGEDTILGIIDFIENEAKKGKLIGQGLIVYSNFWGKNLLTSLEDSLRAGDDITRYKIQARYGKVIVGIHGSHLLYRSDLEDIIGWDFGEVRAEDAYFGLLINKYFNKAWGWLKGKLYEQSPYSIKDFLKQRRRWLWGKLDILLKNKTVGVKYKLIQAIHLISWLSSLPSIIITYINIAYPTPVHHKITSVAFGYSIATLSYLYWEGSKLNLEPSNASSRLKRVLNILAIPIIAPLEGLSAWYGLLTYRESKKKGFEVIRK</sequence>
<gene>
    <name evidence="3" type="ordered locus">TGAM_0589</name>
</gene>
<dbReference type="CAZy" id="GT2">
    <property type="family name" value="Glycosyltransferase Family 2"/>
</dbReference>
<keyword evidence="1" id="KW-0812">Transmembrane</keyword>
<dbReference type="Proteomes" id="UP000001488">
    <property type="component" value="Chromosome"/>
</dbReference>
<dbReference type="GO" id="GO:0005737">
    <property type="term" value="C:cytoplasm"/>
    <property type="evidence" value="ECO:0007669"/>
    <property type="project" value="TreeGrafter"/>
</dbReference>
<reference evidence="3 4" key="1">
    <citation type="journal article" date="2007" name="Genome Biol.">
        <title>Genome analysis and genome-wide proteomics of Thermococcus gammatolerans, the most radioresistant organism known amongst the Archaea.</title>
        <authorList>
            <person name="Zivanovic Y."/>
            <person name="Armengaud J."/>
            <person name="Lagorce A."/>
            <person name="Leplat C."/>
            <person name="Guerin P."/>
            <person name="Dutertre M."/>
            <person name="Anthouard V."/>
            <person name="Forterre P."/>
            <person name="Wincker P."/>
            <person name="Confalonieri F."/>
        </authorList>
    </citation>
    <scope>NUCLEOTIDE SEQUENCE [LARGE SCALE GENOMIC DNA]</scope>
    <source>
        <strain evidence="4">DSM 15229 / JCM 11827 / EJ3</strain>
    </source>
</reference>
<dbReference type="InterPro" id="IPR001173">
    <property type="entry name" value="Glyco_trans_2-like"/>
</dbReference>
<feature type="transmembrane region" description="Helical" evidence="1">
    <location>
        <begin position="44"/>
        <end position="63"/>
    </location>
</feature>
<dbReference type="InterPro" id="IPR027389">
    <property type="entry name" value="B_mannosylTrfase_Bre-3/Egh"/>
</dbReference>
<evidence type="ECO:0000259" key="2">
    <source>
        <dbReference type="Pfam" id="PF13632"/>
    </source>
</evidence>
<proteinExistence type="predicted"/>
<evidence type="ECO:0000313" key="4">
    <source>
        <dbReference type="Proteomes" id="UP000001488"/>
    </source>
</evidence>
<dbReference type="RefSeq" id="WP_015858209.1">
    <property type="nucleotide sequence ID" value="NC_012804.1"/>
</dbReference>
<dbReference type="PaxDb" id="593117-TGAM_0589"/>
<feature type="transmembrane region" description="Helical" evidence="1">
    <location>
        <begin position="451"/>
        <end position="471"/>
    </location>
</feature>
<dbReference type="KEGG" id="tga:TGAM_0589"/>
<protein>
    <submittedName>
        <fullName evidence="3">Glycosyltransferase, putative</fullName>
    </submittedName>
</protein>
<feature type="domain" description="Glycosyltransferase 2-like" evidence="2">
    <location>
        <begin position="218"/>
        <end position="400"/>
    </location>
</feature>
<dbReference type="InterPro" id="IPR029044">
    <property type="entry name" value="Nucleotide-diphossugar_trans"/>
</dbReference>
<accession>C5A4C9</accession>